<dbReference type="PANTHER" id="PTHR23079">
    <property type="entry name" value="RNA-DEPENDENT RNA POLYMERASE"/>
    <property type="match status" value="1"/>
</dbReference>
<dbReference type="PANTHER" id="PTHR23079:SF17">
    <property type="entry name" value="RNA-DEPENDENT RNA POLYMERASE"/>
    <property type="match status" value="1"/>
</dbReference>
<evidence type="ECO:0000259" key="3">
    <source>
        <dbReference type="Pfam" id="PF25358"/>
    </source>
</evidence>
<sequence length="1246" mass="140383">MDIFIRNVPILSTTDQLKDFLRASLLQLGVLGYEVKKIRDKNFAILSLPDPDKANQFLLQYGSGNQSAPARPLYFLGYTLNCIASKNRPDEHLMKSLQLADKRTREKQGRPSNSTAPNSKGALRTIFTFRTLHCGAWSYQKSLLTFDRYYEDQRAGKIAFGTSSLVVLLPRNSDLPPCRLDVSYYSIEHVLTGNSAAPTISLTLRWPPKIYEDALAGDIFKSNGAGLEDLSAKLMRFSISPAGLTATVPPFVLPKQDRSPKKRFRLSAIAKGHEGTVGSCFVYQVTLLDHRLMEEVVRTIKRRAGIPSHRTSKTYVRRPPTTFVQDYSRLSQVLADYTRYTPLTFPVRFQLERLALNGILSPSTIHGLIPGLISLVKIHKANQVATALGRLTPDVEFPGPDADPRDFRVDELLERLNHHTKAAYKEQDESVYKRVEKLEHLALVHKVLVTPCGLLLTGPDPEVTNRVLRKYAKYHDYFLRVTFGDEDATPIHFDARANQERIYHGRFKQILDKGINIAGRTFTFLGFSHSSLRSQSCWFMAPFTLDGGLVFSKDVIKGLGNFTTFRSPAKCAARIGQAFSDTLTSVTLPDGAWYEDADVERNGRVFSDGCGTISKKLLKRVWLKYAVGKSLKPTIIQIRMAGVKGVVSLDSRLDGDEICTRPSMEKFHEATSHDIELCGGSFSPLPLHLNRQFIKILEDLQVPAEAFLELQEQVVRQLRQVTLHTLNASIFLEWAHIGQAAKTASLLKRMHTLGLEFQQDKFLTDTIEIAVLSRLREIKHRARIPVEKGHTLYGIMDETGYLKEGQVYVATEKMKDGKPQRSAVIEKQVVITRAPALHPGDMQLVEAIDVPSNSPLKNLYNCVVFSQWGERDLPSQLSGGDLDGDLFQVIYEPRLIPKVTAEPADYPRQEPVDIGRKVEAKDMTDFFIKFMETDQLGRISTLHQILADKHTTNGRPGTFHPECINLAEMASTAVDFSKTGIPVDLSKLPRGDNGIRPDFMATGPRVFVESKGAVLEDADEDDEEIDPVRALDPDQRKFRYYESDNVLGRLYRAIDEAKFFEQMQKDSRTMKAKDPKNSLMEKLLQHVKREAAGLQYAQYAELARTLREQYESNIVSIMAQYSTHPAHPLNELEVFSGSILGKSLGAQNKQTREHAKNMVERFNHDVAAAIKVILQGDEDDEEDDDVKREEALPRALACLENSLREPESRPRRGLVSWRYVMAAVCLEELERTRLRGGWRGPGKLYA</sequence>
<dbReference type="GO" id="GO:0003968">
    <property type="term" value="F:RNA-directed RNA polymerase activity"/>
    <property type="evidence" value="ECO:0007669"/>
    <property type="project" value="UniProtKB-KW"/>
</dbReference>
<keyword evidence="1" id="KW-0694">RNA-binding</keyword>
<dbReference type="GO" id="GO:0031380">
    <property type="term" value="C:nuclear RNA-directed RNA polymerase complex"/>
    <property type="evidence" value="ECO:0007669"/>
    <property type="project" value="TreeGrafter"/>
</dbReference>
<dbReference type="EMBL" id="MU004183">
    <property type="protein sequence ID" value="KAF2500834.1"/>
    <property type="molecule type" value="Genomic_DNA"/>
</dbReference>
<comment type="catalytic activity">
    <reaction evidence="1">
        <text>RNA(n) + a ribonucleoside 5'-triphosphate = RNA(n+1) + diphosphate</text>
        <dbReference type="Rhea" id="RHEA:21248"/>
        <dbReference type="Rhea" id="RHEA-COMP:14527"/>
        <dbReference type="Rhea" id="RHEA-COMP:17342"/>
        <dbReference type="ChEBI" id="CHEBI:33019"/>
        <dbReference type="ChEBI" id="CHEBI:61557"/>
        <dbReference type="ChEBI" id="CHEBI:140395"/>
        <dbReference type="EC" id="2.7.7.48"/>
    </reaction>
</comment>
<evidence type="ECO:0000256" key="1">
    <source>
        <dbReference type="RuleBase" id="RU363098"/>
    </source>
</evidence>
<evidence type="ECO:0000259" key="2">
    <source>
        <dbReference type="Pfam" id="PF05183"/>
    </source>
</evidence>
<evidence type="ECO:0000313" key="4">
    <source>
        <dbReference type="EMBL" id="KAF2500834.1"/>
    </source>
</evidence>
<dbReference type="Pfam" id="PF25358">
    <property type="entry name" value="PH_fung_RdRP"/>
    <property type="match status" value="1"/>
</dbReference>
<keyword evidence="1" id="KW-0808">Transferase</keyword>
<dbReference type="InterPro" id="IPR057503">
    <property type="entry name" value="PH_RdRP"/>
</dbReference>
<reference evidence="4" key="1">
    <citation type="journal article" date="2020" name="Stud. Mycol.">
        <title>101 Dothideomycetes genomes: a test case for predicting lifestyles and emergence of pathogens.</title>
        <authorList>
            <person name="Haridas S."/>
            <person name="Albert R."/>
            <person name="Binder M."/>
            <person name="Bloem J."/>
            <person name="Labutti K."/>
            <person name="Salamov A."/>
            <person name="Andreopoulos B."/>
            <person name="Baker S."/>
            <person name="Barry K."/>
            <person name="Bills G."/>
            <person name="Bluhm B."/>
            <person name="Cannon C."/>
            <person name="Castanera R."/>
            <person name="Culley D."/>
            <person name="Daum C."/>
            <person name="Ezra D."/>
            <person name="Gonzalez J."/>
            <person name="Henrissat B."/>
            <person name="Kuo A."/>
            <person name="Liang C."/>
            <person name="Lipzen A."/>
            <person name="Lutzoni F."/>
            <person name="Magnuson J."/>
            <person name="Mondo S."/>
            <person name="Nolan M."/>
            <person name="Ohm R."/>
            <person name="Pangilinan J."/>
            <person name="Park H.-J."/>
            <person name="Ramirez L."/>
            <person name="Alfaro M."/>
            <person name="Sun H."/>
            <person name="Tritt A."/>
            <person name="Yoshinaga Y."/>
            <person name="Zwiers L.-H."/>
            <person name="Turgeon B."/>
            <person name="Goodwin S."/>
            <person name="Spatafora J."/>
            <person name="Crous P."/>
            <person name="Grigoriev I."/>
        </authorList>
    </citation>
    <scope>NUCLEOTIDE SEQUENCE</scope>
    <source>
        <strain evidence="4">CBS 269.34</strain>
    </source>
</reference>
<dbReference type="EC" id="2.7.7.48" evidence="1"/>
<dbReference type="OrthoDB" id="6513042at2759"/>
<comment type="similarity">
    <text evidence="1">Belongs to the RdRP family.</text>
</comment>
<keyword evidence="1 4" id="KW-0696">RNA-directed RNA polymerase</keyword>
<feature type="domain" description="RDRP core" evidence="2">
    <location>
        <begin position="449"/>
        <end position="1054"/>
    </location>
</feature>
<accession>A0A6A6R8V4</accession>
<feature type="domain" description="RdRP-like PH" evidence="3">
    <location>
        <begin position="127"/>
        <end position="320"/>
    </location>
</feature>
<dbReference type="InterPro" id="IPR007855">
    <property type="entry name" value="RDRP"/>
</dbReference>
<protein>
    <recommendedName>
        <fullName evidence="1">RNA-dependent RNA polymerase</fullName>
        <ecNumber evidence="1">2.7.7.48</ecNumber>
    </recommendedName>
</protein>
<dbReference type="AlphaFoldDB" id="A0A6A6R8V4"/>
<dbReference type="Proteomes" id="UP000799750">
    <property type="component" value="Unassembled WGS sequence"/>
</dbReference>
<dbReference type="GO" id="GO:0030422">
    <property type="term" value="P:siRNA processing"/>
    <property type="evidence" value="ECO:0007669"/>
    <property type="project" value="TreeGrafter"/>
</dbReference>
<gene>
    <name evidence="4" type="ORF">BU16DRAFT_523582</name>
</gene>
<dbReference type="InterPro" id="IPR057596">
    <property type="entry name" value="RDRP_core"/>
</dbReference>
<keyword evidence="1" id="KW-0548">Nucleotidyltransferase</keyword>
<dbReference type="Pfam" id="PF05183">
    <property type="entry name" value="RdRP"/>
    <property type="match status" value="1"/>
</dbReference>
<proteinExistence type="inferred from homology"/>
<keyword evidence="5" id="KW-1185">Reference proteome</keyword>
<dbReference type="GO" id="GO:0003723">
    <property type="term" value="F:RNA binding"/>
    <property type="evidence" value="ECO:0007669"/>
    <property type="project" value="UniProtKB-KW"/>
</dbReference>
<organism evidence="4 5">
    <name type="scientific">Lophium mytilinum</name>
    <dbReference type="NCBI Taxonomy" id="390894"/>
    <lineage>
        <taxon>Eukaryota</taxon>
        <taxon>Fungi</taxon>
        <taxon>Dikarya</taxon>
        <taxon>Ascomycota</taxon>
        <taxon>Pezizomycotina</taxon>
        <taxon>Dothideomycetes</taxon>
        <taxon>Pleosporomycetidae</taxon>
        <taxon>Mytilinidiales</taxon>
        <taxon>Mytilinidiaceae</taxon>
        <taxon>Lophium</taxon>
    </lineage>
</organism>
<name>A0A6A6R8V4_9PEZI</name>
<evidence type="ECO:0000313" key="5">
    <source>
        <dbReference type="Proteomes" id="UP000799750"/>
    </source>
</evidence>